<feature type="compositionally biased region" description="Polar residues" evidence="2">
    <location>
        <begin position="413"/>
        <end position="422"/>
    </location>
</feature>
<feature type="region of interest" description="Disordered" evidence="2">
    <location>
        <begin position="252"/>
        <end position="328"/>
    </location>
</feature>
<feature type="compositionally biased region" description="Polar residues" evidence="2">
    <location>
        <begin position="918"/>
        <end position="930"/>
    </location>
</feature>
<dbReference type="PROSITE" id="PS50003">
    <property type="entry name" value="PH_DOMAIN"/>
    <property type="match status" value="1"/>
</dbReference>
<evidence type="ECO:0000313" key="6">
    <source>
        <dbReference type="Proteomes" id="UP000242877"/>
    </source>
</evidence>
<comment type="caution">
    <text evidence="5">The sequence shown here is derived from an EMBL/GenBank/DDBJ whole genome shotgun (WGS) entry which is preliminary data.</text>
</comment>
<dbReference type="SUPFAM" id="SSF48350">
    <property type="entry name" value="GTPase activation domain, GAP"/>
    <property type="match status" value="1"/>
</dbReference>
<dbReference type="GO" id="GO:0005096">
    <property type="term" value="F:GTPase activator activity"/>
    <property type="evidence" value="ECO:0007669"/>
    <property type="project" value="UniProtKB-KW"/>
</dbReference>
<dbReference type="InterPro" id="IPR011993">
    <property type="entry name" value="PH-like_dom_sf"/>
</dbReference>
<dbReference type="CDD" id="cd13277">
    <property type="entry name" value="PH_Bem3"/>
    <property type="match status" value="1"/>
</dbReference>
<dbReference type="InterPro" id="IPR050729">
    <property type="entry name" value="Rho-GAP"/>
</dbReference>
<dbReference type="InterPro" id="IPR000198">
    <property type="entry name" value="RhoGAP_dom"/>
</dbReference>
<sequence>MAPLSPTRKDSVSSLVSDSATSTATGASIPTAPDESSSSTNRAQAARTNPFDSNVTSIPSSTTPFKEPSSSEIQQLITAAGSPEEAIVRLLREKHALASQNASLWKLVEKQRPMLLGLNRDLDSAVREKERYRKRLKELHASWKKSDGRSLEETIRSSLEEQDKEDNPPESLAFTTPSRPAPSPDPASSHHHSSDSVSSQHRRVGELPLRGSRAISPSSGYSTMKEKRASLAAICKRSTPAPLDFASQLQASPIAEDSASEYDDCAVAETTEASRQGQSTHEQGPNNKAREEPDITIQTQQDSKGKQTKAPDNMPNKGRKKQPSKSLSISLPEKLHRSVTHPAFVASAQTPLTSFWKRHKEEHHHHPTNNNSIHTITAGHSADSSQPKSPTSANSPTEPVPQQWPGSTKKEATANNGTTNRQYGADKMGSPDSGVGNRRPSDRSETTKDMLDVKRFEDRVYGRDKDDNTRSEYPPRKSSTPHIRVASPVPMISRIYRGLVSNDFPDLLVPPTSLHCIDIRVASSRMRPRRNSYLSSPSKQAEEDAVFTLGVFYQHPDEDMNDSNVSPTFPARELWRIEKTMASLIPLDTTLKTLVELEERPPDKTAFTGHSPAKVDARRAALNTYFEAALSTVTGPHGNVAAQMEMCHFLSTDVIEPRDDETTLIDWNRGKFNLASHINEVPNNDDDRPRMEGYLTKRGKNFGGWKARYFVLHSPKLMYYECPGGTHLGTIKIQYAQIGKQSADDPQTVNNNVGTTGTASGHDDSDNQYRHAFLILEPKRRDSNALVRHVLCAESDEERDAWVDALLSYVEDRDDDDSGSHYSGKTTYKDGRPVSSGATTSYRKKSKADKIGTLESHDSPGDATTLRSMSYDSFAGNEPPNSLDTAITKKADEQQRHLHANLNISGPTNGSVIRDASTWGNVAPTRNTPTPLKEKKRSIWNFNRGGNSNNNNSNNSADHTRNEETQAKEPVVPVFGLSLADAISQCPPRKSEKGMESGLPAVVFRCIAYLRAHDAHKEEGIFRLSGSNIVVRQLKDRFNTEGDVDLLSEGEPYLDVHAVASLFKQYLRELPESLLTRDLHFEFYKVLEVPEHKKKIAAFNTLIRLLPPPNKAVLLALMELLTDVVNNSEINRMTVRNVGIVFAPTLNIPAPVITMFLNDYDLIFGPPLDDDFAAEESTTEAPRQSSSTPSDLKIQIPNSEAQSQQDANKRSNMPDTSTSNSGSPADSFRGSHTGSTSPVVSPEQRNMHDLSLPSISENATLRPGLRGGRPNFRATISGMNGLLIPPGEEGTNGGGAAAKQKRRESGMIYMDMDRFNVKTSESTIE</sequence>
<dbReference type="GO" id="GO:0007165">
    <property type="term" value="P:signal transduction"/>
    <property type="evidence" value="ECO:0007669"/>
    <property type="project" value="InterPro"/>
</dbReference>
<dbReference type="FunFam" id="2.30.29.30:FF:000452">
    <property type="entry name" value="Rho GTPase activator (Bem3)"/>
    <property type="match status" value="1"/>
</dbReference>
<evidence type="ECO:0000259" key="4">
    <source>
        <dbReference type="PROSITE" id="PS50238"/>
    </source>
</evidence>
<feature type="compositionally biased region" description="Basic and acidic residues" evidence="2">
    <location>
        <begin position="439"/>
        <end position="475"/>
    </location>
</feature>
<dbReference type="Proteomes" id="UP000242877">
    <property type="component" value="Unassembled WGS sequence"/>
</dbReference>
<feature type="domain" description="PH" evidence="3">
    <location>
        <begin position="688"/>
        <end position="811"/>
    </location>
</feature>
<feature type="region of interest" description="Disordered" evidence="2">
    <location>
        <begin position="900"/>
        <end position="969"/>
    </location>
</feature>
<dbReference type="Gene3D" id="2.30.29.30">
    <property type="entry name" value="Pleckstrin-homology domain (PH domain)/Phosphotyrosine-binding domain (PTB)"/>
    <property type="match status" value="1"/>
</dbReference>
<dbReference type="SMART" id="SM00324">
    <property type="entry name" value="RhoGAP"/>
    <property type="match status" value="1"/>
</dbReference>
<feature type="compositionally biased region" description="Low complexity" evidence="2">
    <location>
        <begin position="947"/>
        <end position="956"/>
    </location>
</feature>
<feature type="compositionally biased region" description="Polar residues" evidence="2">
    <location>
        <begin position="271"/>
        <end position="286"/>
    </location>
</feature>
<accession>A0A168A551</accession>
<feature type="domain" description="Rho-GAP" evidence="4">
    <location>
        <begin position="977"/>
        <end position="1203"/>
    </location>
</feature>
<dbReference type="PANTHER" id="PTHR23176">
    <property type="entry name" value="RHO/RAC/CDC GTPASE-ACTIVATING PROTEIN"/>
    <property type="match status" value="1"/>
</dbReference>
<dbReference type="OrthoDB" id="185175at2759"/>
<dbReference type="GO" id="GO:0005938">
    <property type="term" value="C:cell cortex"/>
    <property type="evidence" value="ECO:0007669"/>
    <property type="project" value="UniProtKB-ARBA"/>
</dbReference>
<feature type="compositionally biased region" description="Polar residues" evidence="2">
    <location>
        <begin position="902"/>
        <end position="911"/>
    </location>
</feature>
<dbReference type="EMBL" id="AZGZ01000008">
    <property type="protein sequence ID" value="KZZ93477.1"/>
    <property type="molecule type" value="Genomic_DNA"/>
</dbReference>
<dbReference type="Gene3D" id="1.10.555.10">
    <property type="entry name" value="Rho GTPase activation protein"/>
    <property type="match status" value="1"/>
</dbReference>
<dbReference type="SUPFAM" id="SSF50729">
    <property type="entry name" value="PH domain-like"/>
    <property type="match status" value="1"/>
</dbReference>
<feature type="compositionally biased region" description="Basic and acidic residues" evidence="2">
    <location>
        <begin position="139"/>
        <end position="167"/>
    </location>
</feature>
<dbReference type="PROSITE" id="PS50238">
    <property type="entry name" value="RHOGAP"/>
    <property type="match status" value="1"/>
</dbReference>
<dbReference type="SMART" id="SM00233">
    <property type="entry name" value="PH"/>
    <property type="match status" value="1"/>
</dbReference>
<feature type="region of interest" description="Disordered" evidence="2">
    <location>
        <begin position="139"/>
        <end position="228"/>
    </location>
</feature>
<organism evidence="5 6">
    <name type="scientific">Ascosphaera apis ARSEF 7405</name>
    <dbReference type="NCBI Taxonomy" id="392613"/>
    <lineage>
        <taxon>Eukaryota</taxon>
        <taxon>Fungi</taxon>
        <taxon>Dikarya</taxon>
        <taxon>Ascomycota</taxon>
        <taxon>Pezizomycotina</taxon>
        <taxon>Eurotiomycetes</taxon>
        <taxon>Eurotiomycetidae</taxon>
        <taxon>Onygenales</taxon>
        <taxon>Ascosphaeraceae</taxon>
        <taxon>Ascosphaera</taxon>
    </lineage>
</organism>
<dbReference type="Pfam" id="PF00620">
    <property type="entry name" value="RhoGAP"/>
    <property type="match status" value="1"/>
</dbReference>
<reference evidence="5 6" key="1">
    <citation type="journal article" date="2016" name="Genome Biol. Evol.">
        <title>Divergent and convergent evolution of fungal pathogenicity.</title>
        <authorList>
            <person name="Shang Y."/>
            <person name="Xiao G."/>
            <person name="Zheng P."/>
            <person name="Cen K."/>
            <person name="Zhan S."/>
            <person name="Wang C."/>
        </authorList>
    </citation>
    <scope>NUCLEOTIDE SEQUENCE [LARGE SCALE GENOMIC DNA]</scope>
    <source>
        <strain evidence="5 6">ARSEF 7405</strain>
    </source>
</reference>
<dbReference type="Pfam" id="PF00169">
    <property type="entry name" value="PH"/>
    <property type="match status" value="1"/>
</dbReference>
<feature type="compositionally biased region" description="Polar residues" evidence="2">
    <location>
        <begin position="1179"/>
        <end position="1239"/>
    </location>
</feature>
<feature type="region of interest" description="Disordered" evidence="2">
    <location>
        <begin position="359"/>
        <end position="483"/>
    </location>
</feature>
<feature type="compositionally biased region" description="Basic and acidic residues" evidence="2">
    <location>
        <begin position="958"/>
        <end position="967"/>
    </location>
</feature>
<feature type="compositionally biased region" description="Basic and acidic residues" evidence="2">
    <location>
        <begin position="848"/>
        <end position="860"/>
    </location>
</feature>
<feature type="compositionally biased region" description="Low complexity" evidence="2">
    <location>
        <begin position="748"/>
        <end position="758"/>
    </location>
</feature>
<name>A0A168A551_9EURO</name>
<evidence type="ECO:0000256" key="1">
    <source>
        <dbReference type="ARBA" id="ARBA00022468"/>
    </source>
</evidence>
<feature type="region of interest" description="Disordered" evidence="2">
    <location>
        <begin position="1"/>
        <end position="78"/>
    </location>
</feature>
<evidence type="ECO:0000313" key="5">
    <source>
        <dbReference type="EMBL" id="KZZ93477.1"/>
    </source>
</evidence>
<evidence type="ECO:0000259" key="3">
    <source>
        <dbReference type="PROSITE" id="PS50003"/>
    </source>
</evidence>
<keyword evidence="1" id="KW-0343">GTPase activation</keyword>
<dbReference type="InterPro" id="IPR001849">
    <property type="entry name" value="PH_domain"/>
</dbReference>
<gene>
    <name evidence="5" type="ORF">AAP_02269</name>
</gene>
<feature type="compositionally biased region" description="Polar residues" evidence="2">
    <location>
        <begin position="382"/>
        <end position="397"/>
    </location>
</feature>
<feature type="compositionally biased region" description="Low complexity" evidence="2">
    <location>
        <begin position="12"/>
        <end position="32"/>
    </location>
</feature>
<dbReference type="VEuPathDB" id="FungiDB:AAP_02269"/>
<feature type="region of interest" description="Disordered" evidence="2">
    <location>
        <begin position="1174"/>
        <end position="1325"/>
    </location>
</feature>
<proteinExistence type="predicted"/>
<evidence type="ECO:0000256" key="2">
    <source>
        <dbReference type="SAM" id="MobiDB-lite"/>
    </source>
</evidence>
<protein>
    <submittedName>
        <fullName evidence="5">RhoGAP domain-containing protein</fullName>
    </submittedName>
</protein>
<feature type="compositionally biased region" description="Polar residues" evidence="2">
    <location>
        <begin position="34"/>
        <end position="77"/>
    </location>
</feature>
<dbReference type="PANTHER" id="PTHR23176:SF129">
    <property type="entry name" value="RHO GTPASE ACTIVATING PROTEIN AT 16F, ISOFORM E-RELATED"/>
    <property type="match status" value="1"/>
</dbReference>
<dbReference type="InterPro" id="IPR008936">
    <property type="entry name" value="Rho_GTPase_activation_prot"/>
</dbReference>
<keyword evidence="6" id="KW-1185">Reference proteome</keyword>
<feature type="region of interest" description="Disordered" evidence="2">
    <location>
        <begin position="813"/>
        <end position="884"/>
    </location>
</feature>
<feature type="region of interest" description="Disordered" evidence="2">
    <location>
        <begin position="742"/>
        <end position="764"/>
    </location>
</feature>